<feature type="transmembrane region" description="Helical" evidence="6">
    <location>
        <begin position="165"/>
        <end position="184"/>
    </location>
</feature>
<keyword evidence="2 6" id="KW-0812">Transmembrane</keyword>
<keyword evidence="3 6" id="KW-1133">Transmembrane helix</keyword>
<evidence type="ECO:0000313" key="8">
    <source>
        <dbReference type="EMBL" id="OSD00382.1"/>
    </source>
</evidence>
<sequence>MTSTPSVARSSSKNRPLEPSTNEPSTEVSSRSSTIVDPVDRPQGPSNTEGDDDDINSEFEHEAYGPAPGEKPVDPFEVTLPLTDPENPKAWSRPFRWYITMLSALLVLNATFASSAPSGIIPQMREQFTFGSEVATLTIALFVAGYCVGPLVWGPLSEQIGRKPVFLISFLFYTGFLVGCALSPNTASILIFRFLSGTFAAAPLANSGAVMSDIWDADTRGKALALFTLAPFAGPTLGPTVTGFMAVSGVSWRWVYWLLTLFAGTCLLVTAITLPETYIPVLMVRRAQKLRKETGDERYWAPLERNKMTFRQRAKHVLGRPFIILMREPMLIAITLYMSFIYGCLYLLFEAYPIVFTQGHHFNMGFTGLTFLPIFVGGVIGVLSYLVFFNPRYERAIAAFAPHPVPPEYRLELCLWAAPTFAISFFWFGWTSYPWISYWAPIMAGVPLGTSIVFLFLGLFNYVIDAYLFVAASALSSMTVVRSLFGAGFPLFATQMYETLNPRWASTLLGCIAVLMAPIPFVLRKYGHHIRRRSKYSPTGNLPHKPPAKEEKQGEQAV</sequence>
<keyword evidence="9" id="KW-1185">Reference proteome</keyword>
<dbReference type="GO" id="GO:0005886">
    <property type="term" value="C:plasma membrane"/>
    <property type="evidence" value="ECO:0007669"/>
    <property type="project" value="TreeGrafter"/>
</dbReference>
<dbReference type="InterPro" id="IPR036259">
    <property type="entry name" value="MFS_trans_sf"/>
</dbReference>
<dbReference type="CDD" id="cd17323">
    <property type="entry name" value="MFS_Tpo1_MDR_like"/>
    <property type="match status" value="1"/>
</dbReference>
<feature type="compositionally biased region" description="Basic and acidic residues" evidence="5">
    <location>
        <begin position="547"/>
        <end position="558"/>
    </location>
</feature>
<feature type="region of interest" description="Disordered" evidence="5">
    <location>
        <begin position="1"/>
        <end position="81"/>
    </location>
</feature>
<dbReference type="PROSITE" id="PS50850">
    <property type="entry name" value="MFS"/>
    <property type="match status" value="1"/>
</dbReference>
<feature type="transmembrane region" description="Helical" evidence="6">
    <location>
        <begin position="467"/>
        <end position="492"/>
    </location>
</feature>
<dbReference type="GO" id="GO:0022857">
    <property type="term" value="F:transmembrane transporter activity"/>
    <property type="evidence" value="ECO:0007669"/>
    <property type="project" value="InterPro"/>
</dbReference>
<dbReference type="AlphaFoldDB" id="A0A1Y2IKE2"/>
<evidence type="ECO:0000313" key="9">
    <source>
        <dbReference type="Proteomes" id="UP000193067"/>
    </source>
</evidence>
<keyword evidence="4 6" id="KW-0472">Membrane</keyword>
<protein>
    <submittedName>
        <fullName evidence="8">MFS general substrate transporter</fullName>
    </submittedName>
</protein>
<organism evidence="8 9">
    <name type="scientific">Trametes coccinea (strain BRFM310)</name>
    <name type="common">Pycnoporus coccineus</name>
    <dbReference type="NCBI Taxonomy" id="1353009"/>
    <lineage>
        <taxon>Eukaryota</taxon>
        <taxon>Fungi</taxon>
        <taxon>Dikarya</taxon>
        <taxon>Basidiomycota</taxon>
        <taxon>Agaricomycotina</taxon>
        <taxon>Agaricomycetes</taxon>
        <taxon>Polyporales</taxon>
        <taxon>Polyporaceae</taxon>
        <taxon>Trametes</taxon>
    </lineage>
</organism>
<dbReference type="FunFam" id="1.20.1250.20:FF:000011">
    <property type="entry name" value="MFS multidrug transporter, putative"/>
    <property type="match status" value="1"/>
</dbReference>
<dbReference type="PANTHER" id="PTHR23502:SF173">
    <property type="entry name" value="MFS-MULTIDRUG-RESISTANCE TRANSPORTER-RELATED"/>
    <property type="match status" value="1"/>
</dbReference>
<comment type="subcellular location">
    <subcellularLocation>
        <location evidence="1">Membrane</location>
        <topology evidence="1">Multi-pass membrane protein</topology>
    </subcellularLocation>
</comment>
<dbReference type="EMBL" id="KZ084119">
    <property type="protein sequence ID" value="OSD00382.1"/>
    <property type="molecule type" value="Genomic_DNA"/>
</dbReference>
<feature type="transmembrane region" description="Helical" evidence="6">
    <location>
        <begin position="134"/>
        <end position="153"/>
    </location>
</feature>
<evidence type="ECO:0000259" key="7">
    <source>
        <dbReference type="PROSITE" id="PS50850"/>
    </source>
</evidence>
<evidence type="ECO:0000256" key="1">
    <source>
        <dbReference type="ARBA" id="ARBA00004141"/>
    </source>
</evidence>
<feature type="transmembrane region" description="Helical" evidence="6">
    <location>
        <begin position="190"/>
        <end position="211"/>
    </location>
</feature>
<feature type="transmembrane region" description="Helical" evidence="6">
    <location>
        <begin position="409"/>
        <end position="430"/>
    </location>
</feature>
<dbReference type="Proteomes" id="UP000193067">
    <property type="component" value="Unassembled WGS sequence"/>
</dbReference>
<dbReference type="InterPro" id="IPR011701">
    <property type="entry name" value="MFS"/>
</dbReference>
<dbReference type="Pfam" id="PF07690">
    <property type="entry name" value="MFS_1"/>
    <property type="match status" value="1"/>
</dbReference>
<reference evidence="8 9" key="1">
    <citation type="journal article" date="2015" name="Biotechnol. Biofuels">
        <title>Enhanced degradation of softwood versus hardwood by the white-rot fungus Pycnoporus coccineus.</title>
        <authorList>
            <person name="Couturier M."/>
            <person name="Navarro D."/>
            <person name="Chevret D."/>
            <person name="Henrissat B."/>
            <person name="Piumi F."/>
            <person name="Ruiz-Duenas F.J."/>
            <person name="Martinez A.T."/>
            <person name="Grigoriev I.V."/>
            <person name="Riley R."/>
            <person name="Lipzen A."/>
            <person name="Berrin J.G."/>
            <person name="Master E.R."/>
            <person name="Rosso M.N."/>
        </authorList>
    </citation>
    <scope>NUCLEOTIDE SEQUENCE [LARGE SCALE GENOMIC DNA]</scope>
    <source>
        <strain evidence="8 9">BRFM310</strain>
    </source>
</reference>
<dbReference type="OrthoDB" id="9986881at2759"/>
<feature type="domain" description="Major facilitator superfamily (MFS) profile" evidence="7">
    <location>
        <begin position="99"/>
        <end position="528"/>
    </location>
</feature>
<feature type="transmembrane region" description="Helical" evidence="6">
    <location>
        <begin position="254"/>
        <end position="282"/>
    </location>
</feature>
<dbReference type="Gene3D" id="1.20.1250.20">
    <property type="entry name" value="MFS general substrate transporter like domains"/>
    <property type="match status" value="1"/>
</dbReference>
<name>A0A1Y2IKE2_TRAC3</name>
<evidence type="ECO:0000256" key="4">
    <source>
        <dbReference type="ARBA" id="ARBA00023136"/>
    </source>
</evidence>
<feature type="transmembrane region" description="Helical" evidence="6">
    <location>
        <begin position="95"/>
        <end position="114"/>
    </location>
</feature>
<feature type="transmembrane region" description="Helical" evidence="6">
    <location>
        <begin position="436"/>
        <end position="460"/>
    </location>
</feature>
<feature type="transmembrane region" description="Helical" evidence="6">
    <location>
        <begin position="504"/>
        <end position="523"/>
    </location>
</feature>
<evidence type="ECO:0000256" key="5">
    <source>
        <dbReference type="SAM" id="MobiDB-lite"/>
    </source>
</evidence>
<feature type="region of interest" description="Disordered" evidence="5">
    <location>
        <begin position="534"/>
        <end position="558"/>
    </location>
</feature>
<gene>
    <name evidence="8" type="ORF">PYCCODRAFT_1371445</name>
</gene>
<feature type="transmembrane region" description="Helical" evidence="6">
    <location>
        <begin position="223"/>
        <end position="248"/>
    </location>
</feature>
<evidence type="ECO:0000256" key="3">
    <source>
        <dbReference type="ARBA" id="ARBA00022989"/>
    </source>
</evidence>
<dbReference type="PANTHER" id="PTHR23502">
    <property type="entry name" value="MAJOR FACILITATOR SUPERFAMILY"/>
    <property type="match status" value="1"/>
</dbReference>
<feature type="compositionally biased region" description="Polar residues" evidence="5">
    <location>
        <begin position="1"/>
        <end position="35"/>
    </location>
</feature>
<dbReference type="SUPFAM" id="SSF103473">
    <property type="entry name" value="MFS general substrate transporter"/>
    <property type="match status" value="1"/>
</dbReference>
<proteinExistence type="predicted"/>
<feature type="transmembrane region" description="Helical" evidence="6">
    <location>
        <begin position="330"/>
        <end position="349"/>
    </location>
</feature>
<accession>A0A1Y2IKE2</accession>
<dbReference type="STRING" id="1353009.A0A1Y2IKE2"/>
<evidence type="ECO:0000256" key="6">
    <source>
        <dbReference type="SAM" id="Phobius"/>
    </source>
</evidence>
<evidence type="ECO:0000256" key="2">
    <source>
        <dbReference type="ARBA" id="ARBA00022692"/>
    </source>
</evidence>
<feature type="transmembrane region" description="Helical" evidence="6">
    <location>
        <begin position="369"/>
        <end position="388"/>
    </location>
</feature>
<dbReference type="InterPro" id="IPR020846">
    <property type="entry name" value="MFS_dom"/>
</dbReference>